<gene>
    <name evidence="1" type="ORF">MBFIL_15970</name>
</gene>
<reference evidence="1 2" key="1">
    <citation type="submission" date="2016-04" db="EMBL/GenBank/DDBJ databases">
        <title>Genome sequence of Methanobrevibacter filiformis DSM 11501.</title>
        <authorList>
            <person name="Poehlein A."/>
            <person name="Seedorf H."/>
            <person name="Daniel R."/>
        </authorList>
    </citation>
    <scope>NUCLEOTIDE SEQUENCE [LARGE SCALE GENOMIC DNA]</scope>
    <source>
        <strain evidence="1 2">DSM 11501</strain>
    </source>
</reference>
<protein>
    <submittedName>
        <fullName evidence="1">Uncharacterized protein</fullName>
    </submittedName>
</protein>
<comment type="caution">
    <text evidence="1">The sequence shown here is derived from an EMBL/GenBank/DDBJ whole genome shotgun (WGS) entry which is preliminary data.</text>
</comment>
<keyword evidence="2" id="KW-1185">Reference proteome</keyword>
<dbReference type="EMBL" id="LWMT01000262">
    <property type="protein sequence ID" value="KZX10944.1"/>
    <property type="molecule type" value="Genomic_DNA"/>
</dbReference>
<dbReference type="PATRIC" id="fig|55758.3.peg.1805"/>
<sequence length="118" mass="14120">MNNYNINDVYMDVVTTLLSEININNKYVLRMDNFLPSKHIDKFNLLILENPNIYSENCNIFHNDSRKYIGIQFADLISGACFQYYENNNNEFMDIIKEKHRLIHYNKYSLGKTVKKKR</sequence>
<dbReference type="Pfam" id="PF12686">
    <property type="entry name" value="DUF3800"/>
    <property type="match status" value="1"/>
</dbReference>
<evidence type="ECO:0000313" key="2">
    <source>
        <dbReference type="Proteomes" id="UP000077066"/>
    </source>
</evidence>
<proteinExistence type="predicted"/>
<evidence type="ECO:0000313" key="1">
    <source>
        <dbReference type="EMBL" id="KZX10944.1"/>
    </source>
</evidence>
<dbReference type="InterPro" id="IPR024524">
    <property type="entry name" value="DUF3800"/>
</dbReference>
<dbReference type="Proteomes" id="UP000077066">
    <property type="component" value="Unassembled WGS sequence"/>
</dbReference>
<organism evidence="1 2">
    <name type="scientific">Methanobrevibacter filiformis</name>
    <dbReference type="NCBI Taxonomy" id="55758"/>
    <lineage>
        <taxon>Archaea</taxon>
        <taxon>Methanobacteriati</taxon>
        <taxon>Methanobacteriota</taxon>
        <taxon>Methanomada group</taxon>
        <taxon>Methanobacteria</taxon>
        <taxon>Methanobacteriales</taxon>
        <taxon>Methanobacteriaceae</taxon>
        <taxon>Methanobrevibacter</taxon>
    </lineage>
</organism>
<name>A0A165ZNG6_9EURY</name>
<dbReference type="AlphaFoldDB" id="A0A165ZNG6"/>
<accession>A0A165ZNG6</accession>